<dbReference type="Proteomes" id="UP000029533">
    <property type="component" value="Unassembled WGS sequence"/>
</dbReference>
<accession>A0AAW3FD62</accession>
<evidence type="ECO:0000259" key="1">
    <source>
        <dbReference type="Pfam" id="PF01507"/>
    </source>
</evidence>
<dbReference type="InterPro" id="IPR002500">
    <property type="entry name" value="PAPS_reduct_dom"/>
</dbReference>
<name>A0AAW3FD62_9BACT</name>
<gene>
    <name evidence="2" type="ORF">HMPREF2132_11415</name>
</gene>
<dbReference type="PANTHER" id="PTHR43196">
    <property type="entry name" value="SULFATE ADENYLYLTRANSFERASE SUBUNIT 2"/>
    <property type="match status" value="1"/>
</dbReference>
<evidence type="ECO:0000313" key="2">
    <source>
        <dbReference type="EMBL" id="KGF24889.1"/>
    </source>
</evidence>
<organism evidence="2 3">
    <name type="scientific">Prevotella histicola JCM 15637 = DNF00424</name>
    <dbReference type="NCBI Taxonomy" id="1236504"/>
    <lineage>
        <taxon>Bacteria</taxon>
        <taxon>Pseudomonadati</taxon>
        <taxon>Bacteroidota</taxon>
        <taxon>Bacteroidia</taxon>
        <taxon>Bacteroidales</taxon>
        <taxon>Prevotellaceae</taxon>
        <taxon>Prevotella</taxon>
    </lineage>
</organism>
<sequence length="294" mass="34206">MNGITPSLQKKIDYSIKVMQKAERLALSMNDEGFWLAFSGGKDSQVLYHLALMAGVKFKAHMNLTSIDPPEVIRFVRKNYPEVEMIKPKMSIYNMAVKKGILPTRSLRWCCAEYKETSGAGCLTLIGVRKAESVRRSKREVVESINANPKKRKQWNFDQFSEHEESLVQCMGNGKERIVVSPILYWTDYDVWTFLNANNIAHCSLYDNGYKRIGCICCPMSSFKQKVREIKDYPHVKKSWTKACTKLKEKGLVCHDLSPDDMFDWWISGKSYKKWYAEKYLQQKFNFKELKTEK</sequence>
<dbReference type="GO" id="GO:0003824">
    <property type="term" value="F:catalytic activity"/>
    <property type="evidence" value="ECO:0007669"/>
    <property type="project" value="InterPro"/>
</dbReference>
<dbReference type="Gene3D" id="3.40.50.620">
    <property type="entry name" value="HUPs"/>
    <property type="match status" value="1"/>
</dbReference>
<proteinExistence type="predicted"/>
<dbReference type="SUPFAM" id="SSF52402">
    <property type="entry name" value="Adenine nucleotide alpha hydrolases-like"/>
    <property type="match status" value="1"/>
</dbReference>
<feature type="domain" description="Phosphoadenosine phosphosulphate reductase" evidence="1">
    <location>
        <begin position="35"/>
        <end position="219"/>
    </location>
</feature>
<comment type="caution">
    <text evidence="2">The sequence shown here is derived from an EMBL/GenBank/DDBJ whole genome shotgun (WGS) entry which is preliminary data.</text>
</comment>
<evidence type="ECO:0000313" key="3">
    <source>
        <dbReference type="Proteomes" id="UP000029533"/>
    </source>
</evidence>
<protein>
    <submittedName>
        <fullName evidence="2">Phosphoadenosine phosphosulfate reductase</fullName>
    </submittedName>
</protein>
<dbReference type="Pfam" id="PF01507">
    <property type="entry name" value="PAPS_reduct"/>
    <property type="match status" value="1"/>
</dbReference>
<dbReference type="InterPro" id="IPR050128">
    <property type="entry name" value="Sulfate_adenylyltrnsfr_sub2"/>
</dbReference>
<dbReference type="InterPro" id="IPR014729">
    <property type="entry name" value="Rossmann-like_a/b/a_fold"/>
</dbReference>
<dbReference type="EMBL" id="JRNJ01000104">
    <property type="protein sequence ID" value="KGF24889.1"/>
    <property type="molecule type" value="Genomic_DNA"/>
</dbReference>
<reference evidence="2 3" key="1">
    <citation type="submission" date="2014-07" db="EMBL/GenBank/DDBJ databases">
        <authorList>
            <person name="McCorrison J."/>
            <person name="Sanka R."/>
            <person name="Torralba M."/>
            <person name="Gillis M."/>
            <person name="Haft D.H."/>
            <person name="Methe B."/>
            <person name="Sutton G."/>
            <person name="Nelson K.E."/>
        </authorList>
    </citation>
    <scope>NUCLEOTIDE SEQUENCE [LARGE SCALE GENOMIC DNA]</scope>
    <source>
        <strain evidence="2 3">DNF00424</strain>
    </source>
</reference>
<dbReference type="RefSeq" id="WP_036871080.1">
    <property type="nucleotide sequence ID" value="NZ_JRNJ01000104.1"/>
</dbReference>
<dbReference type="AlphaFoldDB" id="A0AAW3FD62"/>
<dbReference type="PANTHER" id="PTHR43196:SF2">
    <property type="entry name" value="PHOSPHOADENOSINE PHOSPHOSULFATE REDUCTASE"/>
    <property type="match status" value="1"/>
</dbReference>